<dbReference type="Gene3D" id="2.20.70.10">
    <property type="match status" value="1"/>
</dbReference>
<dbReference type="InterPro" id="IPR001202">
    <property type="entry name" value="WW_dom"/>
</dbReference>
<keyword evidence="11" id="KW-1185">Reference proteome</keyword>
<keyword evidence="2" id="KW-0479">Metal-binding</keyword>
<evidence type="ECO:0000256" key="4">
    <source>
        <dbReference type="ARBA" id="ARBA00022833"/>
    </source>
</evidence>
<comment type="caution">
    <text evidence="10">The sequence shown here is derived from an EMBL/GenBank/DDBJ whole genome shotgun (WGS) entry which is preliminary data.</text>
</comment>
<dbReference type="SUPFAM" id="SSF57667">
    <property type="entry name" value="beta-beta-alpha zinc fingers"/>
    <property type="match status" value="1"/>
</dbReference>
<comment type="subcellular location">
    <subcellularLocation>
        <location evidence="1">Nucleus</location>
    </subcellularLocation>
</comment>
<gene>
    <name evidence="10" type="ORF">XYLVIOL_LOCUS1180</name>
</gene>
<dbReference type="PANTHER" id="PTHR13173:SF10">
    <property type="entry name" value="WW DOMAIN-BINDING PROTEIN 4"/>
    <property type="match status" value="1"/>
</dbReference>
<sequence length="391" mass="45562">MADYWKSQGRKFCDFCKCWIADNKPSIDFHEGGKKHKENVGKRLKEIHKNSAKQAKQSKKIEDDIKRMENAAMAAYLKDVENNTRDMTADRIIKNKINRLETKDKLNLDRLVTATPEAMPRFKGETQQFSQEIDPCDPNQPRNTTSQQAKFQQKNEQNKTQGKNKTGKGKGKGRKVVEDERPTKPVRKLWYEALSPEGYTYYWHIETNESVWNPPEEGYMTFAEQEEEAKEQAIQEELLKQLENENAIANAEILEEKRANAEREKLKGFRRISQARSSDPKADEKADIAIVHRTEGSYRKDYSIPLTSHPYGPWQTVRKTEEKSMDLQLPQQKQLQLPVFEKTEPPPLQKTFKEKIITRLDVADSDEDEQPTTFKKRKISEKSVRKRITDD</sequence>
<dbReference type="SUPFAM" id="SSF51045">
    <property type="entry name" value="WW domain"/>
    <property type="match status" value="1"/>
</dbReference>
<dbReference type="PANTHER" id="PTHR13173">
    <property type="entry name" value="WW DOMAIN BINDING PROTEIN 4"/>
    <property type="match status" value="1"/>
</dbReference>
<name>A0ABP1N1A4_XYLVO</name>
<dbReference type="InterPro" id="IPR036020">
    <property type="entry name" value="WW_dom_sf"/>
</dbReference>
<evidence type="ECO:0000256" key="2">
    <source>
        <dbReference type="ARBA" id="ARBA00022723"/>
    </source>
</evidence>
<dbReference type="InterPro" id="IPR003604">
    <property type="entry name" value="Matrin/U1-like-C_Znf_C2H2"/>
</dbReference>
<evidence type="ECO:0000256" key="6">
    <source>
        <dbReference type="SAM" id="Coils"/>
    </source>
</evidence>
<dbReference type="CDD" id="cd00201">
    <property type="entry name" value="WW"/>
    <property type="match status" value="1"/>
</dbReference>
<evidence type="ECO:0000256" key="1">
    <source>
        <dbReference type="ARBA" id="ARBA00004123"/>
    </source>
</evidence>
<evidence type="ECO:0000256" key="3">
    <source>
        <dbReference type="ARBA" id="ARBA00022771"/>
    </source>
</evidence>
<dbReference type="InterPro" id="IPR040023">
    <property type="entry name" value="WBP4"/>
</dbReference>
<evidence type="ECO:0000259" key="9">
    <source>
        <dbReference type="PROSITE" id="PS50171"/>
    </source>
</evidence>
<dbReference type="InterPro" id="IPR013085">
    <property type="entry name" value="U1-CZ_Znf_C2H2"/>
</dbReference>
<dbReference type="EMBL" id="CAXAJV020001281">
    <property type="protein sequence ID" value="CAL7934714.1"/>
    <property type="molecule type" value="Genomic_DNA"/>
</dbReference>
<feature type="coiled-coil region" evidence="6">
    <location>
        <begin position="225"/>
        <end position="264"/>
    </location>
</feature>
<feature type="region of interest" description="Disordered" evidence="7">
    <location>
        <begin position="363"/>
        <end position="391"/>
    </location>
</feature>
<keyword evidence="5" id="KW-0539">Nucleus</keyword>
<keyword evidence="6" id="KW-0175">Coiled coil</keyword>
<feature type="compositionally biased region" description="Polar residues" evidence="7">
    <location>
        <begin position="140"/>
        <end position="155"/>
    </location>
</feature>
<keyword evidence="3" id="KW-0863">Zinc-finger</keyword>
<evidence type="ECO:0000256" key="7">
    <source>
        <dbReference type="SAM" id="MobiDB-lite"/>
    </source>
</evidence>
<evidence type="ECO:0000259" key="8">
    <source>
        <dbReference type="PROSITE" id="PS50020"/>
    </source>
</evidence>
<dbReference type="PROSITE" id="PS50020">
    <property type="entry name" value="WW_DOMAIN_2"/>
    <property type="match status" value="1"/>
</dbReference>
<protein>
    <recommendedName>
        <fullName evidence="12">WW domain-binding protein 4</fullName>
    </recommendedName>
</protein>
<dbReference type="Proteomes" id="UP001642520">
    <property type="component" value="Unassembled WGS sequence"/>
</dbReference>
<dbReference type="InterPro" id="IPR036236">
    <property type="entry name" value="Znf_C2H2_sf"/>
</dbReference>
<dbReference type="Pfam" id="PF06220">
    <property type="entry name" value="zf-U1"/>
    <property type="match status" value="1"/>
</dbReference>
<feature type="domain" description="WW" evidence="8">
    <location>
        <begin position="184"/>
        <end position="217"/>
    </location>
</feature>
<evidence type="ECO:0008006" key="12">
    <source>
        <dbReference type="Google" id="ProtNLM"/>
    </source>
</evidence>
<feature type="region of interest" description="Disordered" evidence="7">
    <location>
        <begin position="117"/>
        <end position="181"/>
    </location>
</feature>
<feature type="domain" description="Matrin-type" evidence="9">
    <location>
        <begin position="11"/>
        <end position="42"/>
    </location>
</feature>
<dbReference type="Pfam" id="PF00397">
    <property type="entry name" value="WW"/>
    <property type="match status" value="1"/>
</dbReference>
<organism evidence="10 11">
    <name type="scientific">Xylocopa violacea</name>
    <name type="common">Violet carpenter bee</name>
    <name type="synonym">Apis violacea</name>
    <dbReference type="NCBI Taxonomy" id="135666"/>
    <lineage>
        <taxon>Eukaryota</taxon>
        <taxon>Metazoa</taxon>
        <taxon>Ecdysozoa</taxon>
        <taxon>Arthropoda</taxon>
        <taxon>Hexapoda</taxon>
        <taxon>Insecta</taxon>
        <taxon>Pterygota</taxon>
        <taxon>Neoptera</taxon>
        <taxon>Endopterygota</taxon>
        <taxon>Hymenoptera</taxon>
        <taxon>Apocrita</taxon>
        <taxon>Aculeata</taxon>
        <taxon>Apoidea</taxon>
        <taxon>Anthophila</taxon>
        <taxon>Apidae</taxon>
        <taxon>Xylocopa</taxon>
        <taxon>Xylocopa</taxon>
    </lineage>
</organism>
<feature type="compositionally biased region" description="Basic residues" evidence="7">
    <location>
        <begin position="165"/>
        <end position="174"/>
    </location>
</feature>
<reference evidence="10 11" key="1">
    <citation type="submission" date="2024-08" db="EMBL/GenBank/DDBJ databases">
        <authorList>
            <person name="Will J Nash"/>
            <person name="Angela Man"/>
            <person name="Seanna McTaggart"/>
            <person name="Kendall Baker"/>
            <person name="Tom Barker"/>
            <person name="Leah Catchpole"/>
            <person name="Alex Durrant"/>
            <person name="Karim Gharbi"/>
            <person name="Naomi Irish"/>
            <person name="Gemy Kaithakottil"/>
            <person name="Debby Ku"/>
            <person name="Aaliyah Providence"/>
            <person name="Felix Shaw"/>
            <person name="David Swarbreck"/>
            <person name="Chris Watkins"/>
            <person name="Ann M. McCartney"/>
            <person name="Giulio Formenti"/>
            <person name="Alice Mouton"/>
            <person name="Noel Vella"/>
            <person name="Bjorn M von Reumont"/>
            <person name="Adriana Vella"/>
            <person name="Wilfried Haerty"/>
        </authorList>
    </citation>
    <scope>NUCLEOTIDE SEQUENCE [LARGE SCALE GENOMIC DNA]</scope>
</reference>
<accession>A0ABP1N1A4</accession>
<dbReference type="InterPro" id="IPR000690">
    <property type="entry name" value="Matrin/U1-C_Znf_C2H2"/>
</dbReference>
<evidence type="ECO:0000313" key="10">
    <source>
        <dbReference type="EMBL" id="CAL7934714.1"/>
    </source>
</evidence>
<dbReference type="PROSITE" id="PS50171">
    <property type="entry name" value="ZF_MATRIN"/>
    <property type="match status" value="1"/>
</dbReference>
<proteinExistence type="predicted"/>
<evidence type="ECO:0000313" key="11">
    <source>
        <dbReference type="Proteomes" id="UP001642520"/>
    </source>
</evidence>
<dbReference type="SMART" id="SM00456">
    <property type="entry name" value="WW"/>
    <property type="match status" value="1"/>
</dbReference>
<evidence type="ECO:0000256" key="5">
    <source>
        <dbReference type="ARBA" id="ARBA00023242"/>
    </source>
</evidence>
<dbReference type="SMART" id="SM00451">
    <property type="entry name" value="ZnF_U1"/>
    <property type="match status" value="1"/>
</dbReference>
<feature type="compositionally biased region" description="Basic and acidic residues" evidence="7">
    <location>
        <begin position="380"/>
        <end position="391"/>
    </location>
</feature>
<dbReference type="Gene3D" id="3.30.160.60">
    <property type="entry name" value="Classic Zinc Finger"/>
    <property type="match status" value="1"/>
</dbReference>
<keyword evidence="4" id="KW-0862">Zinc</keyword>